<organism evidence="2 3">
    <name type="scientific">Pseudonocardia humida</name>
    <dbReference type="NCBI Taxonomy" id="2800819"/>
    <lineage>
        <taxon>Bacteria</taxon>
        <taxon>Bacillati</taxon>
        <taxon>Actinomycetota</taxon>
        <taxon>Actinomycetes</taxon>
        <taxon>Pseudonocardiales</taxon>
        <taxon>Pseudonocardiaceae</taxon>
        <taxon>Pseudonocardia</taxon>
    </lineage>
</organism>
<protein>
    <recommendedName>
        <fullName evidence="4">Lipoprotein</fullName>
    </recommendedName>
</protein>
<dbReference type="EMBL" id="JAGSOV010000077">
    <property type="protein sequence ID" value="MCO1660078.1"/>
    <property type="molecule type" value="Genomic_DNA"/>
</dbReference>
<feature type="signal peptide" evidence="1">
    <location>
        <begin position="1"/>
        <end position="17"/>
    </location>
</feature>
<evidence type="ECO:0000313" key="3">
    <source>
        <dbReference type="Proteomes" id="UP001165283"/>
    </source>
</evidence>
<dbReference type="InterPro" id="IPR013320">
    <property type="entry name" value="ConA-like_dom_sf"/>
</dbReference>
<reference evidence="2" key="1">
    <citation type="submission" date="2021-04" db="EMBL/GenBank/DDBJ databases">
        <title>Pseudonocardia sp. nov., isolated from sandy soil of mangrove forest.</title>
        <authorList>
            <person name="Zan Z."/>
            <person name="Huang R."/>
            <person name="Liu W."/>
        </authorList>
    </citation>
    <scope>NUCLEOTIDE SEQUENCE</scope>
    <source>
        <strain evidence="2">S2-4</strain>
    </source>
</reference>
<gene>
    <name evidence="2" type="ORF">KDL28_33970</name>
</gene>
<keyword evidence="3" id="KW-1185">Reference proteome</keyword>
<comment type="caution">
    <text evidence="2">The sequence shown here is derived from an EMBL/GenBank/DDBJ whole genome shotgun (WGS) entry which is preliminary data.</text>
</comment>
<evidence type="ECO:0000256" key="1">
    <source>
        <dbReference type="SAM" id="SignalP"/>
    </source>
</evidence>
<dbReference type="Proteomes" id="UP001165283">
    <property type="component" value="Unassembled WGS sequence"/>
</dbReference>
<feature type="chain" id="PRO_5045326558" description="Lipoprotein" evidence="1">
    <location>
        <begin position="18"/>
        <end position="225"/>
    </location>
</feature>
<sequence>MAIALLALLAACGTTEAAAPSVPAAPAPPAPEPGVVFAEDFDGDRLDETRWAAPDRADLIHQRDGGLNLVVTAQDTADGVEAALNPRFTGSFRELRFTVAVPDFGESGPGGPAVVVRQASGRNHELAFGPSGGELQAVALVCGRPECAAYDDFAEPTTSAGFARGEVVPARIVQDGPVVRFFLRDQLIGESAADDDSPLTAFDIELYGADGEAWHVVLDALRLTA</sequence>
<evidence type="ECO:0000313" key="2">
    <source>
        <dbReference type="EMBL" id="MCO1660078.1"/>
    </source>
</evidence>
<evidence type="ECO:0008006" key="4">
    <source>
        <dbReference type="Google" id="ProtNLM"/>
    </source>
</evidence>
<dbReference type="SUPFAM" id="SSF49899">
    <property type="entry name" value="Concanavalin A-like lectins/glucanases"/>
    <property type="match status" value="1"/>
</dbReference>
<proteinExistence type="predicted"/>
<accession>A0ABT1AAW0</accession>
<keyword evidence="1" id="KW-0732">Signal</keyword>
<name>A0ABT1AAW0_9PSEU</name>
<dbReference type="RefSeq" id="WP_252445342.1">
    <property type="nucleotide sequence ID" value="NZ_JAGSOV010000077.1"/>
</dbReference>